<keyword evidence="7 19" id="KW-0812">Transmembrane</keyword>
<evidence type="ECO:0000256" key="8">
    <source>
        <dbReference type="ARBA" id="ARBA00022723"/>
    </source>
</evidence>
<evidence type="ECO:0000259" key="21">
    <source>
        <dbReference type="PROSITE" id="PS51003"/>
    </source>
</evidence>
<dbReference type="InterPro" id="IPR048260">
    <property type="entry name" value="Cytochrome_b_C_euk/bac"/>
</dbReference>
<dbReference type="Pfam" id="PF00032">
    <property type="entry name" value="Cytochrom_B_C"/>
    <property type="match status" value="1"/>
</dbReference>
<dbReference type="GO" id="GO:0005743">
    <property type="term" value="C:mitochondrial inner membrane"/>
    <property type="evidence" value="ECO:0007669"/>
    <property type="project" value="UniProtKB-SubCell"/>
</dbReference>
<evidence type="ECO:0000256" key="4">
    <source>
        <dbReference type="ARBA" id="ARBA00022448"/>
    </source>
</evidence>
<feature type="binding site" description="axial binding residue" evidence="18">
    <location>
        <position position="98"/>
    </location>
    <ligand>
        <name>heme b</name>
        <dbReference type="ChEBI" id="CHEBI:60344"/>
        <label>b566</label>
    </ligand>
    <ligandPart>
        <name>Fe</name>
        <dbReference type="ChEBI" id="CHEBI:18248"/>
    </ligandPart>
</feature>
<dbReference type="SUPFAM" id="SSF81342">
    <property type="entry name" value="Transmembrane di-heme cytochromes"/>
    <property type="match status" value="1"/>
</dbReference>
<evidence type="ECO:0000259" key="20">
    <source>
        <dbReference type="PROSITE" id="PS51002"/>
    </source>
</evidence>
<dbReference type="InterPro" id="IPR027387">
    <property type="entry name" value="Cytb/b6-like_sf"/>
</dbReference>
<evidence type="ECO:0000256" key="2">
    <source>
        <dbReference type="ARBA" id="ARBA00004448"/>
    </source>
</evidence>
<keyword evidence="10 19" id="KW-0249">Electron transport</keyword>
<dbReference type="CDD" id="cd00290">
    <property type="entry name" value="cytochrome_b_C"/>
    <property type="match status" value="1"/>
</dbReference>
<dbReference type="PANTHER" id="PTHR19271:SF16">
    <property type="entry name" value="CYTOCHROME B"/>
    <property type="match status" value="1"/>
</dbReference>
<dbReference type="FunFam" id="1.20.810.10:FF:000002">
    <property type="entry name" value="Cytochrome b"/>
    <property type="match status" value="1"/>
</dbReference>
<dbReference type="GO" id="GO:0008121">
    <property type="term" value="F:quinol-cytochrome-c reductase activity"/>
    <property type="evidence" value="ECO:0007669"/>
    <property type="project" value="InterPro"/>
</dbReference>
<evidence type="ECO:0000256" key="9">
    <source>
        <dbReference type="ARBA" id="ARBA00022792"/>
    </source>
</evidence>
<dbReference type="InterPro" id="IPR016174">
    <property type="entry name" value="Di-haem_cyt_TM"/>
</dbReference>
<keyword evidence="11 19" id="KW-1133">Transmembrane helix</keyword>
<dbReference type="InterPro" id="IPR036150">
    <property type="entry name" value="Cyt_b/b6_C_sf"/>
</dbReference>
<dbReference type="InterPro" id="IPR005797">
    <property type="entry name" value="Cyt_b/b6_N"/>
</dbReference>
<comment type="subcellular location">
    <subcellularLocation>
        <location evidence="2">Mitochondrion inner membrane</location>
        <topology evidence="2">Multi-pass membrane protein</topology>
    </subcellularLocation>
</comment>
<dbReference type="SUPFAM" id="SSF81648">
    <property type="entry name" value="a domain/subunit of cytochrome bc1 complex (Ubiquinol-cytochrome c reductase)"/>
    <property type="match status" value="1"/>
</dbReference>
<keyword evidence="6 19" id="KW-0679">Respiratory chain</keyword>
<evidence type="ECO:0000256" key="17">
    <source>
        <dbReference type="PIRSR" id="PIRSR038885-1"/>
    </source>
</evidence>
<evidence type="ECO:0000256" key="14">
    <source>
        <dbReference type="ARBA" id="ARBA00023128"/>
    </source>
</evidence>
<gene>
    <name evidence="22" type="primary">cytb</name>
</gene>
<feature type="transmembrane region" description="Helical" evidence="19">
    <location>
        <begin position="31"/>
        <end position="57"/>
    </location>
</feature>
<evidence type="ECO:0000256" key="5">
    <source>
        <dbReference type="ARBA" id="ARBA00022617"/>
    </source>
</evidence>
<evidence type="ECO:0000256" key="10">
    <source>
        <dbReference type="ARBA" id="ARBA00022982"/>
    </source>
</evidence>
<reference evidence="22" key="1">
    <citation type="journal article" date="2006" name="J. Avian Biol.">
        <title>Radiation of Atlantic goldcrests Regulus regulus spp.: evidence of a new taxon from the Canary Islands.</title>
        <authorList>
            <person name="Paeckert M."/>
            <person name="Dietzen C."/>
            <person name="Martens J."/>
            <person name="Wink M."/>
            <person name="Kvist L."/>
        </authorList>
    </citation>
    <scope>NUCLEOTIDE SEQUENCE</scope>
    <source>
        <strain evidence="22">MD83</strain>
    </source>
</reference>
<keyword evidence="12 18" id="KW-0408">Iron</keyword>
<dbReference type="EMBL" id="AY894874">
    <property type="protein sequence ID" value="AAY22012.1"/>
    <property type="molecule type" value="Genomic_DNA"/>
</dbReference>
<organism evidence="22">
    <name type="scientific">Regulus madeirensis</name>
    <name type="common">Madeira firecrest</name>
    <dbReference type="NCBI Taxonomy" id="322010"/>
    <lineage>
        <taxon>Eukaryota</taxon>
        <taxon>Metazoa</taxon>
        <taxon>Chordata</taxon>
        <taxon>Craniata</taxon>
        <taxon>Vertebrata</taxon>
        <taxon>Euteleostomi</taxon>
        <taxon>Archelosauria</taxon>
        <taxon>Archosauria</taxon>
        <taxon>Dinosauria</taxon>
        <taxon>Saurischia</taxon>
        <taxon>Theropoda</taxon>
        <taxon>Coelurosauria</taxon>
        <taxon>Aves</taxon>
        <taxon>Neognathae</taxon>
        <taxon>Neoaves</taxon>
        <taxon>Telluraves</taxon>
        <taxon>Australaves</taxon>
        <taxon>Passeriformes</taxon>
        <taxon>Regulidae</taxon>
        <taxon>Regulus</taxon>
    </lineage>
</organism>
<evidence type="ECO:0000313" key="22">
    <source>
        <dbReference type="EMBL" id="AAY22012.1"/>
    </source>
</evidence>
<comment type="cofactor">
    <cofactor evidence="18">
        <name>heme</name>
        <dbReference type="ChEBI" id="CHEBI:30413"/>
    </cofactor>
    <text evidence="18">Binds 2 heme groups non-covalently.</text>
</comment>
<feature type="domain" description="Cytochrome b/b6 C-terminal region profile" evidence="21">
    <location>
        <begin position="211"/>
        <end position="380"/>
    </location>
</feature>
<keyword evidence="15 19" id="KW-0472">Membrane</keyword>
<accession>Q14E30</accession>
<dbReference type="PIRSF" id="PIRSF038885">
    <property type="entry name" value="COB"/>
    <property type="match status" value="1"/>
</dbReference>
<comment type="cofactor">
    <cofactor evidence="19">
        <name>heme b</name>
        <dbReference type="ChEBI" id="CHEBI:60344"/>
    </cofactor>
    <text evidence="19">Binds 2 heme groups non-covalently.</text>
</comment>
<dbReference type="InterPro" id="IPR030689">
    <property type="entry name" value="Cytochrome_b"/>
</dbReference>
<feature type="transmembrane region" description="Helical" evidence="19">
    <location>
        <begin position="78"/>
        <end position="99"/>
    </location>
</feature>
<dbReference type="PROSITE" id="PS51003">
    <property type="entry name" value="CYTB_CTER"/>
    <property type="match status" value="1"/>
</dbReference>
<dbReference type="GO" id="GO:0045275">
    <property type="term" value="C:respiratory chain complex III"/>
    <property type="evidence" value="ECO:0007669"/>
    <property type="project" value="InterPro"/>
</dbReference>
<dbReference type="PANTHER" id="PTHR19271">
    <property type="entry name" value="CYTOCHROME B"/>
    <property type="match status" value="1"/>
</dbReference>
<dbReference type="AlphaFoldDB" id="Q14E30"/>
<evidence type="ECO:0000256" key="3">
    <source>
        <dbReference type="ARBA" id="ARBA00013531"/>
    </source>
</evidence>
<evidence type="ECO:0000256" key="13">
    <source>
        <dbReference type="ARBA" id="ARBA00023075"/>
    </source>
</evidence>
<evidence type="ECO:0000256" key="7">
    <source>
        <dbReference type="ARBA" id="ARBA00022692"/>
    </source>
</evidence>
<feature type="binding site" description="axial binding residue" evidence="18">
    <location>
        <position position="84"/>
    </location>
    <ligand>
        <name>heme b</name>
        <dbReference type="ChEBI" id="CHEBI:60344"/>
        <label>b562</label>
    </ligand>
    <ligandPart>
        <name>Fe</name>
        <dbReference type="ChEBI" id="CHEBI:18248"/>
    </ligandPart>
</feature>
<keyword evidence="9" id="KW-0999">Mitochondrion inner membrane</keyword>
<evidence type="ECO:0000256" key="6">
    <source>
        <dbReference type="ARBA" id="ARBA00022660"/>
    </source>
</evidence>
<keyword evidence="13" id="KW-0830">Ubiquinone</keyword>
<dbReference type="CDD" id="cd00284">
    <property type="entry name" value="Cytochrome_b_N"/>
    <property type="match status" value="1"/>
</dbReference>
<keyword evidence="8 18" id="KW-0479">Metal-binding</keyword>
<name>Q14E30_9PASS</name>
<geneLocation type="mitochondrion" evidence="22"/>
<dbReference type="Pfam" id="PF00033">
    <property type="entry name" value="Cytochrome_B"/>
    <property type="match status" value="1"/>
</dbReference>
<keyword evidence="4 19" id="KW-0813">Transport</keyword>
<sequence length="380" mass="42471">MAPNLRKNHPLMKIINDALIDLPTPSNISSWWNFGSLLGICLVTQIVTGLLLAMHYTADTNLAFSSVSHMCRNVQFGWLIRNLHANGASFFFICIYFHIGRGFYYGSYLNKETWNVGVILLLALMATAFVGYVLPWGQMSFWGATVITNLFSAIPYIGQTLVEWAWGGFSVDNPTLTRFFALHFLLPFVIAGLTLVHLTFLHETGSNNPLGIPSDCDKIPFHPYYSTKDFLGFLLLFIPLAALALFSPNLLGDPENFTPANPLATPPHIKPDWYFLFAYAILRSIPNKLGGVLALAASVLVLFLMPLLHTSKLRSMTFRPLSQILFWTLVANLLILTWVGSQPVEHPFIIIGQLASFSYFTIILVLFPLAGILENKMLKL</sequence>
<evidence type="ECO:0000256" key="18">
    <source>
        <dbReference type="PIRSR" id="PIRSR038885-2"/>
    </source>
</evidence>
<dbReference type="GO" id="GO:0016491">
    <property type="term" value="F:oxidoreductase activity"/>
    <property type="evidence" value="ECO:0007669"/>
    <property type="project" value="UniProtKB-UniRule"/>
</dbReference>
<feature type="binding site" description="axial binding residue" evidence="18">
    <location>
        <position position="183"/>
    </location>
    <ligand>
        <name>heme b</name>
        <dbReference type="ChEBI" id="CHEBI:60344"/>
        <label>b562</label>
    </ligand>
    <ligandPart>
        <name>Fe</name>
        <dbReference type="ChEBI" id="CHEBI:18248"/>
    </ligandPart>
</feature>
<evidence type="ECO:0000256" key="1">
    <source>
        <dbReference type="ARBA" id="ARBA00002566"/>
    </source>
</evidence>
<feature type="transmembrane region" description="Helical" evidence="19">
    <location>
        <begin position="289"/>
        <end position="308"/>
    </location>
</feature>
<dbReference type="GO" id="GO:0006122">
    <property type="term" value="P:mitochondrial electron transport, ubiquinol to cytochrome c"/>
    <property type="evidence" value="ECO:0007669"/>
    <property type="project" value="TreeGrafter"/>
</dbReference>
<evidence type="ECO:0000256" key="16">
    <source>
        <dbReference type="ARBA" id="ARBA00061233"/>
    </source>
</evidence>
<evidence type="ECO:0000256" key="15">
    <source>
        <dbReference type="ARBA" id="ARBA00023136"/>
    </source>
</evidence>
<comment type="similarity">
    <text evidence="16 19">Belongs to the cytochrome b family.</text>
</comment>
<feature type="binding site" description="axial binding residue" evidence="18">
    <location>
        <position position="197"/>
    </location>
    <ligand>
        <name>heme b</name>
        <dbReference type="ChEBI" id="CHEBI:60344"/>
        <label>b566</label>
    </ligand>
    <ligandPart>
        <name>Fe</name>
        <dbReference type="ChEBI" id="CHEBI:18248"/>
    </ligandPart>
</feature>
<dbReference type="InterPro" id="IPR048259">
    <property type="entry name" value="Cytochrome_b_N_euk/bac"/>
</dbReference>
<dbReference type="InterPro" id="IPR005798">
    <property type="entry name" value="Cyt_b/b6_C"/>
</dbReference>
<dbReference type="Gene3D" id="1.20.810.10">
    <property type="entry name" value="Cytochrome Bc1 Complex, Chain C"/>
    <property type="match status" value="1"/>
</dbReference>
<proteinExistence type="inferred from homology"/>
<feature type="transmembrane region" description="Helical" evidence="19">
    <location>
        <begin position="230"/>
        <end position="251"/>
    </location>
</feature>
<feature type="transmembrane region" description="Helical" evidence="19">
    <location>
        <begin position="347"/>
        <end position="373"/>
    </location>
</feature>
<feature type="transmembrane region" description="Helical" evidence="19">
    <location>
        <begin position="179"/>
        <end position="201"/>
    </location>
</feature>
<keyword evidence="14 19" id="KW-0496">Mitochondrion</keyword>
<feature type="transmembrane region" description="Helical" evidence="19">
    <location>
        <begin position="114"/>
        <end position="134"/>
    </location>
</feature>
<comment type="function">
    <text evidence="1 19">Component of the ubiquinol-cytochrome c reductase complex (complex III or cytochrome b-c1 complex) that is part of the mitochondrial respiratory chain. The b-c1 complex mediates electron transfer from ubiquinol to cytochrome c. Contributes to the generation of a proton gradient across the mitochondrial membrane that is then used for ATP synthesis.</text>
</comment>
<feature type="transmembrane region" description="Helical" evidence="19">
    <location>
        <begin position="141"/>
        <end position="159"/>
    </location>
</feature>
<feature type="binding site" evidence="17">
    <location>
        <position position="202"/>
    </location>
    <ligand>
        <name>a ubiquinone</name>
        <dbReference type="ChEBI" id="CHEBI:16389"/>
    </ligand>
</feature>
<keyword evidence="5 18" id="KW-0349">Heme</keyword>
<evidence type="ECO:0000256" key="19">
    <source>
        <dbReference type="RuleBase" id="RU362117"/>
    </source>
</evidence>
<dbReference type="GO" id="GO:0046872">
    <property type="term" value="F:metal ion binding"/>
    <property type="evidence" value="ECO:0007669"/>
    <property type="project" value="UniProtKB-UniRule"/>
</dbReference>
<feature type="domain" description="Cytochrome b/b6 N-terminal region profile" evidence="20">
    <location>
        <begin position="1"/>
        <end position="210"/>
    </location>
</feature>
<evidence type="ECO:0000256" key="12">
    <source>
        <dbReference type="ARBA" id="ARBA00023004"/>
    </source>
</evidence>
<evidence type="ECO:0000256" key="11">
    <source>
        <dbReference type="ARBA" id="ARBA00022989"/>
    </source>
</evidence>
<dbReference type="PROSITE" id="PS51002">
    <property type="entry name" value="CYTB_NTER"/>
    <property type="match status" value="1"/>
</dbReference>
<feature type="transmembrane region" description="Helical" evidence="19">
    <location>
        <begin position="320"/>
        <end position="341"/>
    </location>
</feature>
<protein>
    <recommendedName>
        <fullName evidence="3 19">Cytochrome b</fullName>
    </recommendedName>
</protein>